<dbReference type="SUPFAM" id="SSF81301">
    <property type="entry name" value="Nucleotidyltransferase"/>
    <property type="match status" value="1"/>
</dbReference>
<evidence type="ECO:0000259" key="2">
    <source>
        <dbReference type="SMART" id="SM00954"/>
    </source>
</evidence>
<name>A0A395MVJ9_9HYPO</name>
<dbReference type="GO" id="GO:0015969">
    <property type="term" value="P:guanosine tetraphosphate metabolic process"/>
    <property type="evidence" value="ECO:0007669"/>
    <property type="project" value="InterPro"/>
</dbReference>
<reference evidence="3 4" key="1">
    <citation type="journal article" date="2018" name="PLoS Pathog.">
        <title>Evolution of structural diversity of trichothecenes, a family of toxins produced by plant pathogenic and entomopathogenic fungi.</title>
        <authorList>
            <person name="Proctor R.H."/>
            <person name="McCormick S.P."/>
            <person name="Kim H.S."/>
            <person name="Cardoza R.E."/>
            <person name="Stanley A.M."/>
            <person name="Lindo L."/>
            <person name="Kelly A."/>
            <person name="Brown D.W."/>
            <person name="Lee T."/>
            <person name="Vaughan M.M."/>
            <person name="Alexander N.J."/>
            <person name="Busman M."/>
            <person name="Gutierrez S."/>
        </authorList>
    </citation>
    <scope>NUCLEOTIDE SEQUENCE [LARGE SCALE GENOMIC DNA]</scope>
    <source>
        <strain evidence="3 4">NRRL 13405</strain>
    </source>
</reference>
<dbReference type="InterPro" id="IPR011047">
    <property type="entry name" value="Quinoprotein_ADH-like_sf"/>
</dbReference>
<protein>
    <submittedName>
        <fullName evidence="3">Vegetative incompatibility protein het-e-1</fullName>
    </submittedName>
</protein>
<organism evidence="3 4">
    <name type="scientific">Fusarium flagelliforme</name>
    <dbReference type="NCBI Taxonomy" id="2675880"/>
    <lineage>
        <taxon>Eukaryota</taxon>
        <taxon>Fungi</taxon>
        <taxon>Dikarya</taxon>
        <taxon>Ascomycota</taxon>
        <taxon>Pezizomycotina</taxon>
        <taxon>Sordariomycetes</taxon>
        <taxon>Hypocreomycetidae</taxon>
        <taxon>Hypocreales</taxon>
        <taxon>Nectriaceae</taxon>
        <taxon>Fusarium</taxon>
        <taxon>Fusarium incarnatum-equiseti species complex</taxon>
    </lineage>
</organism>
<evidence type="ECO:0000313" key="3">
    <source>
        <dbReference type="EMBL" id="RFN51770.1"/>
    </source>
</evidence>
<keyword evidence="4" id="KW-1185">Reference proteome</keyword>
<dbReference type="InterPro" id="IPR043519">
    <property type="entry name" value="NT_sf"/>
</dbReference>
<dbReference type="InterPro" id="IPR027417">
    <property type="entry name" value="P-loop_NTPase"/>
</dbReference>
<comment type="caution">
    <text evidence="3">The sequence shown here is derived from an EMBL/GenBank/DDBJ whole genome shotgun (WGS) entry which is preliminary data.</text>
</comment>
<dbReference type="EMBL" id="PXXK01000092">
    <property type="protein sequence ID" value="RFN51770.1"/>
    <property type="molecule type" value="Genomic_DNA"/>
</dbReference>
<dbReference type="SMART" id="SM00954">
    <property type="entry name" value="RelA_SpoT"/>
    <property type="match status" value="1"/>
</dbReference>
<gene>
    <name evidence="3" type="ORF">FIE12Z_3973</name>
</gene>
<dbReference type="InterPro" id="IPR056884">
    <property type="entry name" value="NPHP3-like_N"/>
</dbReference>
<accession>A0A395MVJ9</accession>
<dbReference type="Gene3D" id="2.130.10.10">
    <property type="entry name" value="YVTN repeat-like/Quinoprotein amine dehydrogenase"/>
    <property type="match status" value="2"/>
</dbReference>
<evidence type="ECO:0000256" key="1">
    <source>
        <dbReference type="ARBA" id="ARBA00022737"/>
    </source>
</evidence>
<dbReference type="SUPFAM" id="SSF50998">
    <property type="entry name" value="Quinoprotein alcohol dehydrogenase-like"/>
    <property type="match status" value="1"/>
</dbReference>
<dbReference type="SUPFAM" id="SSF52540">
    <property type="entry name" value="P-loop containing nucleoside triphosphate hydrolases"/>
    <property type="match status" value="1"/>
</dbReference>
<dbReference type="STRING" id="2594813.A0A395MVJ9"/>
<dbReference type="PANTHER" id="PTHR10039:SF17">
    <property type="entry name" value="FUNGAL STAND N-TERMINAL GOODBYE DOMAIN-CONTAINING PROTEIN-RELATED"/>
    <property type="match status" value="1"/>
</dbReference>
<feature type="domain" description="RelA/SpoT" evidence="2">
    <location>
        <begin position="78"/>
        <end position="220"/>
    </location>
</feature>
<dbReference type="InterPro" id="IPR007685">
    <property type="entry name" value="RelA_SpoT"/>
</dbReference>
<dbReference type="Gene3D" id="3.30.460.10">
    <property type="entry name" value="Beta Polymerase, domain 2"/>
    <property type="match status" value="1"/>
</dbReference>
<evidence type="ECO:0000313" key="4">
    <source>
        <dbReference type="Proteomes" id="UP000265631"/>
    </source>
</evidence>
<proteinExistence type="predicted"/>
<dbReference type="Pfam" id="PF24883">
    <property type="entry name" value="NPHP3_N"/>
    <property type="match status" value="1"/>
</dbReference>
<dbReference type="Pfam" id="PF04607">
    <property type="entry name" value="RelA_SpoT"/>
    <property type="match status" value="1"/>
</dbReference>
<sequence length="1395" mass="157118">MSPERGSPQVEDSTQLSSLRLRLRGLIDEGKAGYDPKDAFIKYVWSEVEDEYQKMADELASVCKAELTRRNVPATVESRVKSRDSIAKSLDRREIYRQKIDEGFYENIHEILHDLHDLVGIRIIVDYLDHLDAVSEFVTGTFHQERDPNIFSASRKVGQSWNTWFGAYECKNYHISAKYTEDNPLSYYNGVIFEIQITSLPANLYNKIAHPLLYKGEAGELSQGDEIVIDLTKGLAFCYSLCTYYKRHKLEGKAIDTYEIELMQKVSSASEGPQFESSIGRLAEMIPGVAGTDTKGKFIPRETLELVLKSLLNQDIPNNIGQCLVDKLRREIQDIGRPRIELPSFGKARFDSQDVFQSPVCQEGTQTRAIEHIHNWIGNGKEPLLWICSHAGSGKSTLARTVARDLIETSQIAAGYFFRRGDVGRNHISHVIPTIAAQLLCTIPHFEPCLRASVDACKNVDFETMRLDEQFKVLLKTPFSQVGHIPSTKVIIIDALDECVDLVQVDKLIDLLVNLKTLNMVQIRLLLTSRDEDPIRAAIVRQAHERLLLATTYHDDNITDIESILRIGFQRIRKEAGIEPTWPTEEQFREVLHRSTNPSPLFIYATTLLRFLGDGTRLKVPKKRLNSWIEKRAGKTFTTQLDEMYTTVFENLDPDFGHGSSANLMEDEKDGLRIVLGAIALAVEPLSINSLADILGIDLDILELLRSCRAVLYIPESNDDPVQMLHKSFSDFLFRRLPKGTCWFNVDERQQNELLAQGCITLLKGRLRNNICELQDPAILRVKIQPSIIQSTYEKLAFYIELWQSLTGAHLARAKVPNQVIAMCWAKHEGNLIFVTKNGQVYMHDFLQEDPVTLTPHRFKIFRVMLAAISPTGVVAMAHSTDSEMSLPKYAKDCQVYVWDAIEDRRLMKWSSMVTLSAIAISHDSCQVAVVTDGTVKLGNTATGSLLDLAKSNSNTSLAFSADANRLFALDGESLTVISIHEGLLRTVPVPRNHSYSASAVFPDEAMVAALCSHDLWLWSIKDNNPHHSETTTDHIRDVCLDGTLSGSMRIEASSYAREIGMSPDGPPPRPFIWEFNDFMSFSRDGSLILAVCDSVVYVWTLEQNQSSEVELSTTAIIPFQRSDSEGQRSPFGIRTVWMNGKKVAIFSFSRVEIWNIEDKAYCLQTYETPHRNYISAFAFAPESDLLAMAYDYTLTVLPPGKDAPRQDIKTPISATGMSFSPDGLMLLFSGPERDRSEDASPIDGVIWASLVYSGTRPSCNGGGYILPPIEVLPLKSEAIEAIWKDSQFTYPSDPHSSGLGAKMYSFSTDGTLVKLRWPGKEWYSIQHARNVAPTPQQMSMICEIHSQETQTWIQRGSQRVIQIPQGYWRRIVGYGGRHVAMIDKRNKIVLLEFN</sequence>
<dbReference type="InterPro" id="IPR015943">
    <property type="entry name" value="WD40/YVTN_repeat-like_dom_sf"/>
</dbReference>
<dbReference type="Proteomes" id="UP000265631">
    <property type="component" value="Unassembled WGS sequence"/>
</dbReference>
<keyword evidence="1" id="KW-0677">Repeat</keyword>
<dbReference type="CDD" id="cd05399">
    <property type="entry name" value="NT_Rel-Spo_like"/>
    <property type="match status" value="1"/>
</dbReference>
<dbReference type="PANTHER" id="PTHR10039">
    <property type="entry name" value="AMELOGENIN"/>
    <property type="match status" value="1"/>
</dbReference>
<dbReference type="Gene3D" id="3.40.50.300">
    <property type="entry name" value="P-loop containing nucleotide triphosphate hydrolases"/>
    <property type="match status" value="1"/>
</dbReference>